<sequence>MKLDITNTELAVILEALGKEKAYLNAQGNRESAHMVSDIQSRLKNGE</sequence>
<reference evidence="1" key="1">
    <citation type="submission" date="2020-04" db="EMBL/GenBank/DDBJ databases">
        <authorList>
            <person name="Chiriac C."/>
            <person name="Salcher M."/>
            <person name="Ghai R."/>
            <person name="Kavagutti S V."/>
        </authorList>
    </citation>
    <scope>NUCLEOTIDE SEQUENCE</scope>
</reference>
<evidence type="ECO:0000313" key="3">
    <source>
        <dbReference type="EMBL" id="CAB4179297.1"/>
    </source>
</evidence>
<evidence type="ECO:0000313" key="6">
    <source>
        <dbReference type="EMBL" id="CAB5231504.1"/>
    </source>
</evidence>
<dbReference type="EMBL" id="LR796798">
    <property type="protein sequence ID" value="CAB4166999.1"/>
    <property type="molecule type" value="Genomic_DNA"/>
</dbReference>
<dbReference type="EMBL" id="LR796924">
    <property type="protein sequence ID" value="CAB4174910.1"/>
    <property type="molecule type" value="Genomic_DNA"/>
</dbReference>
<organism evidence="1">
    <name type="scientific">uncultured Caudovirales phage</name>
    <dbReference type="NCBI Taxonomy" id="2100421"/>
    <lineage>
        <taxon>Viruses</taxon>
        <taxon>Duplodnaviria</taxon>
        <taxon>Heunggongvirae</taxon>
        <taxon>Uroviricota</taxon>
        <taxon>Caudoviricetes</taxon>
        <taxon>Peduoviridae</taxon>
        <taxon>Maltschvirus</taxon>
        <taxon>Maltschvirus maltsch</taxon>
    </lineage>
</organism>
<dbReference type="EMBL" id="LR797132">
    <property type="protein sequence ID" value="CAB4189104.1"/>
    <property type="molecule type" value="Genomic_DNA"/>
</dbReference>
<protein>
    <submittedName>
        <fullName evidence="1">Uncharacterized protein</fullName>
    </submittedName>
</protein>
<evidence type="ECO:0000313" key="2">
    <source>
        <dbReference type="EMBL" id="CAB4174910.1"/>
    </source>
</evidence>
<accession>A0A6J5P5B2</accession>
<evidence type="ECO:0000313" key="5">
    <source>
        <dbReference type="EMBL" id="CAB4193254.1"/>
    </source>
</evidence>
<name>A0A6J5P5B2_9CAUD</name>
<evidence type="ECO:0000313" key="1">
    <source>
        <dbReference type="EMBL" id="CAB4166999.1"/>
    </source>
</evidence>
<gene>
    <name evidence="3" type="ORF">UFOVP1034_60</name>
    <name evidence="4" type="ORF">UFOVP1177_60</name>
    <name evidence="5" type="ORF">UFOVP1243_47</name>
    <name evidence="6" type="ORF">UFOVP1581_98</name>
    <name evidence="1" type="ORF">UFOVP854_98</name>
    <name evidence="2" type="ORF">UFOVP964_98</name>
</gene>
<proteinExistence type="predicted"/>
<dbReference type="EMBL" id="LR798433">
    <property type="protein sequence ID" value="CAB5231504.1"/>
    <property type="molecule type" value="Genomic_DNA"/>
</dbReference>
<dbReference type="EMBL" id="LR796979">
    <property type="protein sequence ID" value="CAB4179297.1"/>
    <property type="molecule type" value="Genomic_DNA"/>
</dbReference>
<dbReference type="EMBL" id="LR797196">
    <property type="protein sequence ID" value="CAB4193254.1"/>
    <property type="molecule type" value="Genomic_DNA"/>
</dbReference>
<evidence type="ECO:0000313" key="4">
    <source>
        <dbReference type="EMBL" id="CAB4189104.1"/>
    </source>
</evidence>